<dbReference type="SUPFAM" id="SSF46955">
    <property type="entry name" value="Putative DNA-binding domain"/>
    <property type="match status" value="1"/>
</dbReference>
<organism evidence="1 2">
    <name type="scientific">Franconibacter pulveris</name>
    <dbReference type="NCBI Taxonomy" id="435910"/>
    <lineage>
        <taxon>Bacteria</taxon>
        <taxon>Pseudomonadati</taxon>
        <taxon>Pseudomonadota</taxon>
        <taxon>Gammaproteobacteria</taxon>
        <taxon>Enterobacterales</taxon>
        <taxon>Enterobacteriaceae</taxon>
        <taxon>Franconibacter</taxon>
    </lineage>
</organism>
<proteinExistence type="predicted"/>
<protein>
    <recommendedName>
        <fullName evidence="3">DNA-binding transcriptional regulator</fullName>
    </recommendedName>
</protein>
<dbReference type="OrthoDB" id="6538337at2"/>
<dbReference type="InterPro" id="IPR010749">
    <property type="entry name" value="YfeC-like"/>
</dbReference>
<evidence type="ECO:0000313" key="1">
    <source>
        <dbReference type="EMBL" id="KMV33180.1"/>
    </source>
</evidence>
<dbReference type="STRING" id="1121863.GCA_000621185_02714"/>
<dbReference type="RefSeq" id="WP_024559106.1">
    <property type="nucleotide sequence ID" value="NZ_LFEJ01000024.1"/>
</dbReference>
<evidence type="ECO:0008006" key="3">
    <source>
        <dbReference type="Google" id="ProtNLM"/>
    </source>
</evidence>
<comment type="caution">
    <text evidence="1">The sequence shown here is derived from an EMBL/GenBank/DDBJ whole genome shotgun (WGS) entry which is preliminary data.</text>
</comment>
<name>A0A0J8VL13_9ENTR</name>
<sequence>MIKFKTRMTSAELAALAATTPQTISRWARAQNWKRRKLKGSKRQLEIFVNAAVREYLLSTKQLRYFAGEITYAQETPADYSTSTSDLALQLQEALSMMTASEQHRLSELLENEGVSGLLSRLGIEEE</sequence>
<reference evidence="1 2" key="1">
    <citation type="submission" date="2015-06" db="EMBL/GenBank/DDBJ databases">
        <title>Genome sequencing of Cronobacter sp. strain DJ34 isolated from petroleum contaminated sludge of Duliajan Oil Fields, Assam, India.</title>
        <authorList>
            <person name="Pal S."/>
            <person name="Banerjee T.D."/>
            <person name="Roy A."/>
            <person name="Sar P."/>
            <person name="Kazy S.K."/>
        </authorList>
    </citation>
    <scope>NUCLEOTIDE SEQUENCE [LARGE SCALE GENOMIC DNA]</scope>
    <source>
        <strain evidence="1 2">DJ34</strain>
    </source>
</reference>
<dbReference type="Proteomes" id="UP000037315">
    <property type="component" value="Unassembled WGS sequence"/>
</dbReference>
<dbReference type="AlphaFoldDB" id="A0A0J8VL13"/>
<dbReference type="Pfam" id="PF07037">
    <property type="entry name" value="YfeC-like"/>
    <property type="match status" value="1"/>
</dbReference>
<evidence type="ECO:0000313" key="2">
    <source>
        <dbReference type="Proteomes" id="UP000037315"/>
    </source>
</evidence>
<gene>
    <name evidence="1" type="ORF">ACH50_18170</name>
</gene>
<keyword evidence="2" id="KW-1185">Reference proteome</keyword>
<accession>A0A0J8VL13</accession>
<dbReference type="PATRIC" id="fig|1656095.3.peg.2288"/>
<dbReference type="InterPro" id="IPR009061">
    <property type="entry name" value="DNA-bd_dom_put_sf"/>
</dbReference>
<dbReference type="EMBL" id="LFEJ01000024">
    <property type="protein sequence ID" value="KMV33180.1"/>
    <property type="molecule type" value="Genomic_DNA"/>
</dbReference>